<evidence type="ECO:0000313" key="3">
    <source>
        <dbReference type="Proteomes" id="UP000070155"/>
    </source>
</evidence>
<evidence type="ECO:0000256" key="1">
    <source>
        <dbReference type="SAM" id="Phobius"/>
    </source>
</evidence>
<keyword evidence="1" id="KW-0472">Membrane</keyword>
<name>A0A133UMG4_9EURY</name>
<dbReference type="Proteomes" id="UP000070155">
    <property type="component" value="Unassembled WGS sequence"/>
</dbReference>
<dbReference type="InterPro" id="IPR036390">
    <property type="entry name" value="WH_DNA-bd_sf"/>
</dbReference>
<proteinExistence type="predicted"/>
<protein>
    <recommendedName>
        <fullName evidence="4">Helix-turn-helix type 11 domain-containing protein</fullName>
    </recommendedName>
</protein>
<feature type="transmembrane region" description="Helical" evidence="1">
    <location>
        <begin position="7"/>
        <end position="28"/>
    </location>
</feature>
<dbReference type="EMBL" id="LHXQ01000005">
    <property type="protein sequence ID" value="KXA95404.1"/>
    <property type="molecule type" value="Genomic_DNA"/>
</dbReference>
<dbReference type="Gene3D" id="1.10.10.10">
    <property type="entry name" value="Winged helix-like DNA-binding domain superfamily/Winged helix DNA-binding domain"/>
    <property type="match status" value="1"/>
</dbReference>
<sequence length="177" mass="19646">MKLTHIQIGFLISLTLLVCTTGFSYLIFNQTLEKNLFSDEDEKIEPSASRSGSVSVINFDPLPFSLGIGSIVSLIAMASWIGSSRIKVDAVSLMLDNGLGDMTLNDLEIVKHMMSSEKFTVPELTGKTNFSRQTVWRQVNKMIEEELVKETGEKKLPKSGRGKPSKVFRFIGPTTIQ</sequence>
<keyword evidence="3" id="KW-1185">Reference proteome</keyword>
<dbReference type="InterPro" id="IPR036388">
    <property type="entry name" value="WH-like_DNA-bd_sf"/>
</dbReference>
<reference evidence="2 3" key="1">
    <citation type="journal article" date="2016" name="Sci. Rep.">
        <title>Metabolic traits of an uncultured archaeal lineage -MSBL1- from brine pools of the Red Sea.</title>
        <authorList>
            <person name="Mwirichia R."/>
            <person name="Alam I."/>
            <person name="Rashid M."/>
            <person name="Vinu M."/>
            <person name="Ba-Alawi W."/>
            <person name="Anthony Kamau A."/>
            <person name="Kamanda Ngugi D."/>
            <person name="Goker M."/>
            <person name="Klenk H.P."/>
            <person name="Bajic V."/>
            <person name="Stingl U."/>
        </authorList>
    </citation>
    <scope>NUCLEOTIDE SEQUENCE [LARGE SCALE GENOMIC DNA]</scope>
    <source>
        <strain evidence="2">SCGC-AAA259I07</strain>
    </source>
</reference>
<feature type="transmembrane region" description="Helical" evidence="1">
    <location>
        <begin position="62"/>
        <end position="82"/>
    </location>
</feature>
<organism evidence="2 3">
    <name type="scientific">candidate division MSBL1 archaeon SCGC-AAA259I07</name>
    <dbReference type="NCBI Taxonomy" id="1698266"/>
    <lineage>
        <taxon>Archaea</taxon>
        <taxon>Methanobacteriati</taxon>
        <taxon>Methanobacteriota</taxon>
        <taxon>candidate division MSBL1</taxon>
    </lineage>
</organism>
<evidence type="ECO:0008006" key="4">
    <source>
        <dbReference type="Google" id="ProtNLM"/>
    </source>
</evidence>
<dbReference type="SUPFAM" id="SSF46785">
    <property type="entry name" value="Winged helix' DNA-binding domain"/>
    <property type="match status" value="1"/>
</dbReference>
<gene>
    <name evidence="2" type="ORF">AKJ36_00715</name>
</gene>
<keyword evidence="1" id="KW-0812">Transmembrane</keyword>
<evidence type="ECO:0000313" key="2">
    <source>
        <dbReference type="EMBL" id="KXA95404.1"/>
    </source>
</evidence>
<keyword evidence="1" id="KW-1133">Transmembrane helix</keyword>
<dbReference type="AlphaFoldDB" id="A0A133UMG4"/>
<dbReference type="Pfam" id="PF13412">
    <property type="entry name" value="HTH_24"/>
    <property type="match status" value="1"/>
</dbReference>
<accession>A0A133UMG4</accession>
<comment type="caution">
    <text evidence="2">The sequence shown here is derived from an EMBL/GenBank/DDBJ whole genome shotgun (WGS) entry which is preliminary data.</text>
</comment>